<dbReference type="InterPro" id="IPR045909">
    <property type="entry name" value="MID49/MID51"/>
</dbReference>
<keyword evidence="6 8" id="KW-0472">Membrane</keyword>
<keyword evidence="5" id="KW-0496">Mitochondrion</keyword>
<dbReference type="Gene3D" id="3.30.460.90">
    <property type="match status" value="1"/>
</dbReference>
<sequence>MATGGGGKGWKHQGDGTGSGSWLLTGLKIGAAIGAAALGAYAAVKMSQREEKETPMRNRCCSGSDDEEEREGSASPSSHPTVRDGPGQLSKPKRKTLGSLVDELNEYYTSHVSTSSPKTLAIQALVEKTRQNLSSYLIRNHRRLIKGELTPVAFDSFTSSQQTEFGLMLPLAFNPQMWEFIDASDTVLDIAGFFCVRRINLDFFGIGKSPWDRFLIGCYLCPELLTEFWKTIVEQMLRAEMVLDFYCTVRCDAGGVELNIENPVGGYADMLRIKIIPYMQVDKAGHPVTITTQSAIHIQNPGGPTDERMSPSNPHENLWLQLRDEEALHKVEILDRDGGCRRKCLAILADLRSSHPPLKMLSLYVMTTILLKVCEEETEWDEEMLAERFLDLLKALEGYLRAGGLRDHFDEKIDVLARSCSLRRIAECQRWLAHVLESKDRISDLLYE</sequence>
<evidence type="ECO:0000256" key="8">
    <source>
        <dbReference type="SAM" id="Phobius"/>
    </source>
</evidence>
<dbReference type="AlphaFoldDB" id="A0A8B7YQ83"/>
<feature type="transmembrane region" description="Helical" evidence="8">
    <location>
        <begin position="20"/>
        <end position="44"/>
    </location>
</feature>
<dbReference type="OrthoDB" id="5964386at2759"/>
<evidence type="ECO:0000256" key="2">
    <source>
        <dbReference type="ARBA" id="ARBA00022692"/>
    </source>
</evidence>
<evidence type="ECO:0000259" key="9">
    <source>
        <dbReference type="Pfam" id="PF20266"/>
    </source>
</evidence>
<protein>
    <submittedName>
        <fullName evidence="12 13">Mitochondrial dynamics protein MID51-like</fullName>
    </submittedName>
</protein>
<dbReference type="InterPro" id="IPR049097">
    <property type="entry name" value="MID51-like_C"/>
</dbReference>
<name>A0A8B7YQ83_ACAPL</name>
<dbReference type="PANTHER" id="PTHR16451">
    <property type="entry name" value="MITOCHONDRIAL DYNAMICS PROTEINS 49/51 FAMILY MEMBER"/>
    <property type="match status" value="1"/>
</dbReference>
<evidence type="ECO:0000256" key="3">
    <source>
        <dbReference type="ARBA" id="ARBA00022787"/>
    </source>
</evidence>
<evidence type="ECO:0000256" key="1">
    <source>
        <dbReference type="ARBA" id="ARBA00004572"/>
    </source>
</evidence>
<evidence type="ECO:0000313" key="12">
    <source>
        <dbReference type="RefSeq" id="XP_022093585.1"/>
    </source>
</evidence>
<comment type="subcellular location">
    <subcellularLocation>
        <location evidence="1">Mitochondrion outer membrane</location>
        <topology evidence="1">Single-pass membrane protein</topology>
    </subcellularLocation>
</comment>
<feature type="compositionally biased region" description="Basic and acidic residues" evidence="7">
    <location>
        <begin position="47"/>
        <end position="56"/>
    </location>
</feature>
<dbReference type="RefSeq" id="XP_022093585.1">
    <property type="nucleotide sequence ID" value="XM_022237893.1"/>
</dbReference>
<dbReference type="SMART" id="SM01265">
    <property type="entry name" value="Mab-21"/>
    <property type="match status" value="1"/>
</dbReference>
<feature type="region of interest" description="Disordered" evidence="7">
    <location>
        <begin position="47"/>
        <end position="94"/>
    </location>
</feature>
<feature type="domain" description="Mab-21-like HhH/H2TH-like" evidence="9">
    <location>
        <begin position="340"/>
        <end position="418"/>
    </location>
</feature>
<dbReference type="KEGG" id="aplc:110980864"/>
<evidence type="ECO:0000256" key="5">
    <source>
        <dbReference type="ARBA" id="ARBA00023128"/>
    </source>
</evidence>
<organism evidence="11 13">
    <name type="scientific">Acanthaster planci</name>
    <name type="common">Crown-of-thorns starfish</name>
    <dbReference type="NCBI Taxonomy" id="133434"/>
    <lineage>
        <taxon>Eukaryota</taxon>
        <taxon>Metazoa</taxon>
        <taxon>Echinodermata</taxon>
        <taxon>Eleutherozoa</taxon>
        <taxon>Asterozoa</taxon>
        <taxon>Asteroidea</taxon>
        <taxon>Valvatacea</taxon>
        <taxon>Valvatida</taxon>
        <taxon>Acanthasteridae</taxon>
        <taxon>Acanthaster</taxon>
    </lineage>
</organism>
<reference evidence="12 13" key="1">
    <citation type="submission" date="2025-04" db="UniProtKB">
        <authorList>
            <consortium name="RefSeq"/>
        </authorList>
    </citation>
    <scope>IDENTIFICATION</scope>
</reference>
<evidence type="ECO:0000259" key="10">
    <source>
        <dbReference type="Pfam" id="PF21297"/>
    </source>
</evidence>
<dbReference type="RefSeq" id="XP_022093586.1">
    <property type="nucleotide sequence ID" value="XM_022237894.1"/>
</dbReference>
<proteinExistence type="predicted"/>
<dbReference type="PANTHER" id="PTHR16451:SF7">
    <property type="entry name" value="MAB-21-LIKE HHH_H2TH-LIKE DOMAIN-CONTAINING PROTEIN"/>
    <property type="match status" value="1"/>
</dbReference>
<evidence type="ECO:0000313" key="13">
    <source>
        <dbReference type="RefSeq" id="XP_022093586.1"/>
    </source>
</evidence>
<dbReference type="Pfam" id="PF21297">
    <property type="entry name" value="MID51-like_C"/>
    <property type="match status" value="1"/>
</dbReference>
<dbReference type="Gene3D" id="1.10.1410.40">
    <property type="match status" value="1"/>
</dbReference>
<dbReference type="Proteomes" id="UP000694845">
    <property type="component" value="Unplaced"/>
</dbReference>
<keyword evidence="11" id="KW-1185">Reference proteome</keyword>
<gene>
    <name evidence="12 13" type="primary">LOC110980864</name>
</gene>
<feature type="domain" description="Mitochondrial dynamics protein MID51-like C-terminal" evidence="10">
    <location>
        <begin position="129"/>
        <end position="281"/>
    </location>
</feature>
<evidence type="ECO:0000256" key="7">
    <source>
        <dbReference type="SAM" id="MobiDB-lite"/>
    </source>
</evidence>
<dbReference type="GeneID" id="110980864"/>
<dbReference type="GO" id="GO:0007005">
    <property type="term" value="P:mitochondrion organization"/>
    <property type="evidence" value="ECO:0007669"/>
    <property type="project" value="InterPro"/>
</dbReference>
<keyword evidence="2 8" id="KW-0812">Transmembrane</keyword>
<dbReference type="GO" id="GO:0005741">
    <property type="term" value="C:mitochondrial outer membrane"/>
    <property type="evidence" value="ECO:0007669"/>
    <property type="project" value="UniProtKB-SubCell"/>
</dbReference>
<evidence type="ECO:0000256" key="6">
    <source>
        <dbReference type="ARBA" id="ARBA00023136"/>
    </source>
</evidence>
<dbReference type="Pfam" id="PF20266">
    <property type="entry name" value="Mab-21_C"/>
    <property type="match status" value="1"/>
</dbReference>
<accession>A0A8B7YQ83</accession>
<dbReference type="GO" id="GO:0090141">
    <property type="term" value="P:positive regulation of mitochondrial fission"/>
    <property type="evidence" value="ECO:0007669"/>
    <property type="project" value="TreeGrafter"/>
</dbReference>
<keyword evidence="4 8" id="KW-1133">Transmembrane helix</keyword>
<evidence type="ECO:0000256" key="4">
    <source>
        <dbReference type="ARBA" id="ARBA00022989"/>
    </source>
</evidence>
<dbReference type="OMA" id="VCRGHPA"/>
<keyword evidence="3" id="KW-1000">Mitochondrion outer membrane</keyword>
<dbReference type="InterPro" id="IPR046906">
    <property type="entry name" value="Mab-21_HhH/H2TH-like"/>
</dbReference>
<dbReference type="InterPro" id="IPR024810">
    <property type="entry name" value="MAB21L/cGLR"/>
</dbReference>
<evidence type="ECO:0000313" key="11">
    <source>
        <dbReference type="Proteomes" id="UP000694845"/>
    </source>
</evidence>